<evidence type="ECO:0000256" key="1">
    <source>
        <dbReference type="ARBA" id="ARBA00023015"/>
    </source>
</evidence>
<proteinExistence type="predicted"/>
<keyword evidence="2" id="KW-0238">DNA-binding</keyword>
<protein>
    <submittedName>
        <fullName evidence="6">GntR family transcriptional regulator</fullName>
    </submittedName>
</protein>
<keyword evidence="3" id="KW-0804">Transcription</keyword>
<keyword evidence="4" id="KW-0175">Coiled coil</keyword>
<keyword evidence="7" id="KW-1185">Reference proteome</keyword>
<feature type="coiled-coil region" evidence="4">
    <location>
        <begin position="85"/>
        <end position="112"/>
    </location>
</feature>
<reference evidence="6 7" key="1">
    <citation type="submission" date="2018-03" db="EMBL/GenBank/DDBJ databases">
        <title>Genomic Encyclopedia of Archaeal and Bacterial Type Strains, Phase II (KMG-II): from individual species to whole genera.</title>
        <authorList>
            <person name="Goeker M."/>
        </authorList>
    </citation>
    <scope>NUCLEOTIDE SEQUENCE [LARGE SCALE GENOMIC DNA]</scope>
    <source>
        <strain evidence="6 7">DSM 44720</strain>
    </source>
</reference>
<dbReference type="PROSITE" id="PS50949">
    <property type="entry name" value="HTH_GNTR"/>
    <property type="match status" value="1"/>
</dbReference>
<comment type="caution">
    <text evidence="6">The sequence shown here is derived from an EMBL/GenBank/DDBJ whole genome shotgun (WGS) entry which is preliminary data.</text>
</comment>
<organism evidence="6 7">
    <name type="scientific">Umezawaea tangerina</name>
    <dbReference type="NCBI Taxonomy" id="84725"/>
    <lineage>
        <taxon>Bacteria</taxon>
        <taxon>Bacillati</taxon>
        <taxon>Actinomycetota</taxon>
        <taxon>Actinomycetes</taxon>
        <taxon>Pseudonocardiales</taxon>
        <taxon>Pseudonocardiaceae</taxon>
        <taxon>Umezawaea</taxon>
    </lineage>
</organism>
<evidence type="ECO:0000313" key="7">
    <source>
        <dbReference type="Proteomes" id="UP000239494"/>
    </source>
</evidence>
<dbReference type="Gene3D" id="1.10.10.10">
    <property type="entry name" value="Winged helix-like DNA-binding domain superfamily/Winged helix DNA-binding domain"/>
    <property type="match status" value="1"/>
</dbReference>
<dbReference type="EMBL" id="PVTF01000001">
    <property type="protein sequence ID" value="PRY46615.1"/>
    <property type="molecule type" value="Genomic_DNA"/>
</dbReference>
<evidence type="ECO:0000259" key="5">
    <source>
        <dbReference type="PROSITE" id="PS50949"/>
    </source>
</evidence>
<dbReference type="Proteomes" id="UP000239494">
    <property type="component" value="Unassembled WGS sequence"/>
</dbReference>
<dbReference type="Pfam" id="PF00392">
    <property type="entry name" value="GntR"/>
    <property type="match status" value="1"/>
</dbReference>
<dbReference type="OrthoDB" id="3615556at2"/>
<name>A0A2T0TLT9_9PSEU</name>
<feature type="domain" description="HTH gntR-type" evidence="5">
    <location>
        <begin position="8"/>
        <end position="76"/>
    </location>
</feature>
<keyword evidence="1" id="KW-0805">Transcription regulation</keyword>
<dbReference type="InterPro" id="IPR036388">
    <property type="entry name" value="WH-like_DNA-bd_sf"/>
</dbReference>
<dbReference type="PANTHER" id="PTHR44846:SF17">
    <property type="entry name" value="GNTR-FAMILY TRANSCRIPTIONAL REGULATOR"/>
    <property type="match status" value="1"/>
</dbReference>
<dbReference type="SUPFAM" id="SSF46785">
    <property type="entry name" value="Winged helix' DNA-binding domain"/>
    <property type="match status" value="1"/>
</dbReference>
<evidence type="ECO:0000256" key="2">
    <source>
        <dbReference type="ARBA" id="ARBA00023125"/>
    </source>
</evidence>
<accession>A0A2T0TLT9</accession>
<gene>
    <name evidence="6" type="ORF">CLV43_101893</name>
</gene>
<evidence type="ECO:0000256" key="3">
    <source>
        <dbReference type="ARBA" id="ARBA00023163"/>
    </source>
</evidence>
<evidence type="ECO:0000313" key="6">
    <source>
        <dbReference type="EMBL" id="PRY46615.1"/>
    </source>
</evidence>
<dbReference type="GO" id="GO:0003700">
    <property type="term" value="F:DNA-binding transcription factor activity"/>
    <property type="evidence" value="ECO:0007669"/>
    <property type="project" value="InterPro"/>
</dbReference>
<dbReference type="GO" id="GO:0045892">
    <property type="term" value="P:negative regulation of DNA-templated transcription"/>
    <property type="evidence" value="ECO:0007669"/>
    <property type="project" value="TreeGrafter"/>
</dbReference>
<dbReference type="PANTHER" id="PTHR44846">
    <property type="entry name" value="MANNOSYL-D-GLYCERATE TRANSPORT/METABOLISM SYSTEM REPRESSOR MNGR-RELATED"/>
    <property type="match status" value="1"/>
</dbReference>
<dbReference type="InterPro" id="IPR050679">
    <property type="entry name" value="Bact_HTH_transcr_reg"/>
</dbReference>
<dbReference type="SMART" id="SM00345">
    <property type="entry name" value="HTH_GNTR"/>
    <property type="match status" value="1"/>
</dbReference>
<dbReference type="InterPro" id="IPR000524">
    <property type="entry name" value="Tscrpt_reg_HTH_GntR"/>
</dbReference>
<sequence>MSTGTPQTHPYQHLANQVAAKIESGELQPGDRLPSLRALAEEYGTTTATVQKALGVLSDGGWVKRVANVGIFVRDHSVADEPASLDEIKALLDQSLRALEALGRRVDRLEAAADSPDDQQRP</sequence>
<evidence type="ECO:0000256" key="4">
    <source>
        <dbReference type="SAM" id="Coils"/>
    </source>
</evidence>
<dbReference type="RefSeq" id="WP_106185613.1">
    <property type="nucleotide sequence ID" value="NZ_PVTF01000001.1"/>
</dbReference>
<dbReference type="InterPro" id="IPR036390">
    <property type="entry name" value="WH_DNA-bd_sf"/>
</dbReference>
<dbReference type="AlphaFoldDB" id="A0A2T0TLT9"/>
<dbReference type="GO" id="GO:0003677">
    <property type="term" value="F:DNA binding"/>
    <property type="evidence" value="ECO:0007669"/>
    <property type="project" value="UniProtKB-KW"/>
</dbReference>
<dbReference type="CDD" id="cd07377">
    <property type="entry name" value="WHTH_GntR"/>
    <property type="match status" value="1"/>
</dbReference>